<protein>
    <submittedName>
        <fullName evidence="1">Uncharacterized protein</fullName>
    </submittedName>
</protein>
<evidence type="ECO:0000313" key="1">
    <source>
        <dbReference type="EMBL" id="HHV66443.1"/>
    </source>
</evidence>
<dbReference type="Proteomes" id="UP000551563">
    <property type="component" value="Unassembled WGS sequence"/>
</dbReference>
<gene>
    <name evidence="1" type="ORF">GXX48_02155</name>
</gene>
<dbReference type="EMBL" id="DUMN01000068">
    <property type="protein sequence ID" value="HHV66443.1"/>
    <property type="molecule type" value="Genomic_DNA"/>
</dbReference>
<comment type="caution">
    <text evidence="1">The sequence shown here is derived from an EMBL/GenBank/DDBJ whole genome shotgun (WGS) entry which is preliminary data.</text>
</comment>
<name>A0A7V6TY29_9HYPH</name>
<proteinExistence type="predicted"/>
<evidence type="ECO:0000313" key="2">
    <source>
        <dbReference type="Proteomes" id="UP000551563"/>
    </source>
</evidence>
<accession>A0A7V6TY29</accession>
<dbReference type="AlphaFoldDB" id="A0A7V6TY29"/>
<reference evidence="1 2" key="1">
    <citation type="journal article" date="2020" name="Biotechnol. Biofuels">
        <title>New insights from the biogas microbiome by comprehensive genome-resolved metagenomics of nearly 1600 species originating from multiple anaerobic digesters.</title>
        <authorList>
            <person name="Campanaro S."/>
            <person name="Treu L."/>
            <person name="Rodriguez-R L.M."/>
            <person name="Kovalovszki A."/>
            <person name="Ziels R.M."/>
            <person name="Maus I."/>
            <person name="Zhu X."/>
            <person name="Kougias P.G."/>
            <person name="Basile A."/>
            <person name="Luo G."/>
            <person name="Schluter A."/>
            <person name="Konstantinidis K.T."/>
            <person name="Angelidaki I."/>
        </authorList>
    </citation>
    <scope>NUCLEOTIDE SEQUENCE [LARGE SCALE GENOMIC DNA]</scope>
    <source>
        <strain evidence="1">AS04akNAM_66</strain>
    </source>
</reference>
<organism evidence="1 2">
    <name type="scientific">Brucella intermedia</name>
    <dbReference type="NCBI Taxonomy" id="94625"/>
    <lineage>
        <taxon>Bacteria</taxon>
        <taxon>Pseudomonadati</taxon>
        <taxon>Pseudomonadota</taxon>
        <taxon>Alphaproteobacteria</taxon>
        <taxon>Hyphomicrobiales</taxon>
        <taxon>Brucellaceae</taxon>
        <taxon>Brucella/Ochrobactrum group</taxon>
        <taxon>Brucella</taxon>
    </lineage>
</organism>
<sequence>MSSPLKTALVIGFLMFLLQFVVGAIVGRFFLGLLIATGGALWLGYQVYQTEKSYRSW</sequence>